<comment type="subcellular location">
    <subcellularLocation>
        <location evidence="1">Cell membrane</location>
        <topology evidence="1">Multi-pass membrane protein</topology>
    </subcellularLocation>
</comment>
<dbReference type="CDD" id="cd04590">
    <property type="entry name" value="CBS_pair_CorC_HlyC_assoc"/>
    <property type="match status" value="1"/>
</dbReference>
<evidence type="ECO:0000313" key="12">
    <source>
        <dbReference type="EMBL" id="MFC0681096.1"/>
    </source>
</evidence>
<dbReference type="PROSITE" id="PS51371">
    <property type="entry name" value="CBS"/>
    <property type="match status" value="2"/>
</dbReference>
<dbReference type="InterPro" id="IPR044751">
    <property type="entry name" value="Ion_transp-like_CBS"/>
</dbReference>
<evidence type="ECO:0000256" key="6">
    <source>
        <dbReference type="ARBA" id="ARBA00023136"/>
    </source>
</evidence>
<evidence type="ECO:0000256" key="3">
    <source>
        <dbReference type="ARBA" id="ARBA00022692"/>
    </source>
</evidence>
<dbReference type="PANTHER" id="PTHR43099:SF5">
    <property type="entry name" value="HLYC_CORC FAMILY TRANSPORTER"/>
    <property type="match status" value="1"/>
</dbReference>
<dbReference type="Pfam" id="PF01595">
    <property type="entry name" value="CNNM"/>
    <property type="match status" value="1"/>
</dbReference>
<evidence type="ECO:0000313" key="13">
    <source>
        <dbReference type="Proteomes" id="UP001589896"/>
    </source>
</evidence>
<feature type="transmembrane region" description="Helical" evidence="9">
    <location>
        <begin position="6"/>
        <end position="30"/>
    </location>
</feature>
<feature type="domain" description="CNNM transmembrane" evidence="11">
    <location>
        <begin position="1"/>
        <end position="204"/>
    </location>
</feature>
<dbReference type="InterPro" id="IPR002550">
    <property type="entry name" value="CNNM"/>
</dbReference>
<dbReference type="InterPro" id="IPR000644">
    <property type="entry name" value="CBS_dom"/>
</dbReference>
<protein>
    <submittedName>
        <fullName evidence="12">Hemolysin family protein</fullName>
    </submittedName>
</protein>
<evidence type="ECO:0000256" key="4">
    <source>
        <dbReference type="ARBA" id="ARBA00022737"/>
    </source>
</evidence>
<evidence type="ECO:0000256" key="9">
    <source>
        <dbReference type="SAM" id="Phobius"/>
    </source>
</evidence>
<reference evidence="12 13" key="1">
    <citation type="submission" date="2024-09" db="EMBL/GenBank/DDBJ databases">
        <authorList>
            <person name="Sun Q."/>
            <person name="Mori K."/>
        </authorList>
    </citation>
    <scope>NUCLEOTIDE SEQUENCE [LARGE SCALE GENOMIC DNA]</scope>
    <source>
        <strain evidence="12 13">KCTC 23076</strain>
    </source>
</reference>
<evidence type="ECO:0000256" key="8">
    <source>
        <dbReference type="PROSITE-ProRule" id="PRU01193"/>
    </source>
</evidence>
<dbReference type="RefSeq" id="WP_386673406.1">
    <property type="nucleotide sequence ID" value="NZ_JBHLTG010000007.1"/>
</dbReference>
<evidence type="ECO:0000256" key="2">
    <source>
        <dbReference type="ARBA" id="ARBA00022475"/>
    </source>
</evidence>
<dbReference type="Pfam" id="PF00571">
    <property type="entry name" value="CBS"/>
    <property type="match status" value="2"/>
</dbReference>
<dbReference type="InterPro" id="IPR046342">
    <property type="entry name" value="CBS_dom_sf"/>
</dbReference>
<keyword evidence="13" id="KW-1185">Reference proteome</keyword>
<gene>
    <name evidence="12" type="ORF">ACFFGH_24980</name>
</gene>
<keyword evidence="7" id="KW-0129">CBS domain</keyword>
<name>A0ABV6RVU2_9GAMM</name>
<evidence type="ECO:0000259" key="10">
    <source>
        <dbReference type="PROSITE" id="PS51371"/>
    </source>
</evidence>
<sequence>MSAADWWGIAWLGILLAVNAFFVGAEFAVISARRSQIEPRAEAGSRAAKTALWAMEHATLMLATSQLGITVCSLLILNVSEPAIHHLLEVPLAITGWSESVVATVAFVIALVVVSFLHVVLGEMVPKNLSFSLPDRAALLLAPPLVMVARVFKPIIWSLNAIANAIVRLFGVEPKDEATSAFTLDEVASIVRHSTREGVLEDTTGALFATFEFTEKKVEDITLRTSELVTLPEDATPADIERAVAQRGFSRYVLVDERNEPTGYLHLKDVIDLDEEEFTEPVPPKRIRQLISIFRGTDLEDALATMRRTGVHVARAFDEQGATSGVVFLEDILEELVGEVQDATRRR</sequence>
<dbReference type="SUPFAM" id="SSF54631">
    <property type="entry name" value="CBS-domain pair"/>
    <property type="match status" value="1"/>
</dbReference>
<keyword evidence="4" id="KW-0677">Repeat</keyword>
<feature type="transmembrane region" description="Helical" evidence="9">
    <location>
        <begin position="97"/>
        <end position="121"/>
    </location>
</feature>
<evidence type="ECO:0000259" key="11">
    <source>
        <dbReference type="PROSITE" id="PS51846"/>
    </source>
</evidence>
<dbReference type="PROSITE" id="PS51846">
    <property type="entry name" value="CNNM"/>
    <property type="match status" value="1"/>
</dbReference>
<feature type="domain" description="CBS" evidence="10">
    <location>
        <begin position="224"/>
        <end position="280"/>
    </location>
</feature>
<comment type="caution">
    <text evidence="12">The sequence shown here is derived from an EMBL/GenBank/DDBJ whole genome shotgun (WGS) entry which is preliminary data.</text>
</comment>
<dbReference type="InterPro" id="IPR051676">
    <property type="entry name" value="UPF0053_domain"/>
</dbReference>
<evidence type="ECO:0000256" key="5">
    <source>
        <dbReference type="ARBA" id="ARBA00022989"/>
    </source>
</evidence>
<dbReference type="Proteomes" id="UP001589896">
    <property type="component" value="Unassembled WGS sequence"/>
</dbReference>
<accession>A0ABV6RVU2</accession>
<keyword evidence="2" id="KW-1003">Cell membrane</keyword>
<evidence type="ECO:0000256" key="1">
    <source>
        <dbReference type="ARBA" id="ARBA00004651"/>
    </source>
</evidence>
<keyword evidence="3 8" id="KW-0812">Transmembrane</keyword>
<organism evidence="12 13">
    <name type="scientific">Lysobacter korlensis</name>
    <dbReference type="NCBI Taxonomy" id="553636"/>
    <lineage>
        <taxon>Bacteria</taxon>
        <taxon>Pseudomonadati</taxon>
        <taxon>Pseudomonadota</taxon>
        <taxon>Gammaproteobacteria</taxon>
        <taxon>Lysobacterales</taxon>
        <taxon>Lysobacteraceae</taxon>
        <taxon>Lysobacter</taxon>
    </lineage>
</organism>
<proteinExistence type="predicted"/>
<evidence type="ECO:0000256" key="7">
    <source>
        <dbReference type="PROSITE-ProRule" id="PRU00703"/>
    </source>
</evidence>
<feature type="domain" description="CBS" evidence="10">
    <location>
        <begin position="286"/>
        <end position="343"/>
    </location>
</feature>
<keyword evidence="6 8" id="KW-0472">Membrane</keyword>
<dbReference type="Gene3D" id="3.10.580.10">
    <property type="entry name" value="CBS-domain"/>
    <property type="match status" value="1"/>
</dbReference>
<dbReference type="PANTHER" id="PTHR43099">
    <property type="entry name" value="UPF0053 PROTEIN YRKA"/>
    <property type="match status" value="1"/>
</dbReference>
<dbReference type="SMART" id="SM00116">
    <property type="entry name" value="CBS"/>
    <property type="match status" value="2"/>
</dbReference>
<dbReference type="EMBL" id="JBHLTG010000007">
    <property type="protein sequence ID" value="MFC0681096.1"/>
    <property type="molecule type" value="Genomic_DNA"/>
</dbReference>
<keyword evidence="5 8" id="KW-1133">Transmembrane helix</keyword>
<feature type="transmembrane region" description="Helical" evidence="9">
    <location>
        <begin position="51"/>
        <end position="77"/>
    </location>
</feature>